<evidence type="ECO:0000313" key="1">
    <source>
        <dbReference type="EMBL" id="KAF6341598.1"/>
    </source>
</evidence>
<sequence>MQSTARRLTAAQHPPAVASSSLLSVWPLGSPSQLLLHRAAKCKVRARQQHLRFACSAPRLSPLVPAGGPNQDETGIIMGVGPGDRNRILVLPPADRVGHCLSDSAHLREGDGSQHNVLGLKTAHLLHGRLLAHHGTAAVEYYTTD</sequence>
<accession>A0A7J7WWB9</accession>
<reference evidence="1 2" key="1">
    <citation type="journal article" date="2020" name="Nature">
        <title>Six reference-quality genomes reveal evolution of bat adaptations.</title>
        <authorList>
            <person name="Jebb D."/>
            <person name="Huang Z."/>
            <person name="Pippel M."/>
            <person name="Hughes G.M."/>
            <person name="Lavrichenko K."/>
            <person name="Devanna P."/>
            <person name="Winkler S."/>
            <person name="Jermiin L.S."/>
            <person name="Skirmuntt E.C."/>
            <person name="Katzourakis A."/>
            <person name="Burkitt-Gray L."/>
            <person name="Ray D.A."/>
            <person name="Sullivan K.A.M."/>
            <person name="Roscito J.G."/>
            <person name="Kirilenko B.M."/>
            <person name="Davalos L.M."/>
            <person name="Corthals A.P."/>
            <person name="Power M.L."/>
            <person name="Jones G."/>
            <person name="Ransome R.D."/>
            <person name="Dechmann D.K.N."/>
            <person name="Locatelli A.G."/>
            <person name="Puechmaille S.J."/>
            <person name="Fedrigo O."/>
            <person name="Jarvis E.D."/>
            <person name="Hiller M."/>
            <person name="Vernes S.C."/>
            <person name="Myers E.W."/>
            <person name="Teeling E.C."/>
        </authorList>
    </citation>
    <scope>NUCLEOTIDE SEQUENCE [LARGE SCALE GENOMIC DNA]</scope>
    <source>
        <strain evidence="1">MMyoMyo1</strain>
        <tissue evidence="1">Flight muscle</tissue>
    </source>
</reference>
<protein>
    <submittedName>
        <fullName evidence="1">Uncharacterized protein</fullName>
    </submittedName>
</protein>
<comment type="caution">
    <text evidence="1">The sequence shown here is derived from an EMBL/GenBank/DDBJ whole genome shotgun (WGS) entry which is preliminary data.</text>
</comment>
<evidence type="ECO:0000313" key="2">
    <source>
        <dbReference type="Proteomes" id="UP000527355"/>
    </source>
</evidence>
<dbReference type="EMBL" id="JABWUV010000007">
    <property type="protein sequence ID" value="KAF6341598.1"/>
    <property type="molecule type" value="Genomic_DNA"/>
</dbReference>
<name>A0A7J7WWB9_MYOMY</name>
<dbReference type="AlphaFoldDB" id="A0A7J7WWB9"/>
<proteinExistence type="predicted"/>
<keyword evidence="2" id="KW-1185">Reference proteome</keyword>
<dbReference type="Proteomes" id="UP000527355">
    <property type="component" value="Unassembled WGS sequence"/>
</dbReference>
<organism evidence="1 2">
    <name type="scientific">Myotis myotis</name>
    <name type="common">Greater mouse-eared bat</name>
    <name type="synonym">Vespertilio myotis</name>
    <dbReference type="NCBI Taxonomy" id="51298"/>
    <lineage>
        <taxon>Eukaryota</taxon>
        <taxon>Metazoa</taxon>
        <taxon>Chordata</taxon>
        <taxon>Craniata</taxon>
        <taxon>Vertebrata</taxon>
        <taxon>Euteleostomi</taxon>
        <taxon>Mammalia</taxon>
        <taxon>Eutheria</taxon>
        <taxon>Laurasiatheria</taxon>
        <taxon>Chiroptera</taxon>
        <taxon>Yangochiroptera</taxon>
        <taxon>Vespertilionidae</taxon>
        <taxon>Myotis</taxon>
    </lineage>
</organism>
<gene>
    <name evidence="1" type="ORF">mMyoMyo1_011999</name>
</gene>